<organism evidence="2 3">
    <name type="scientific">Mesorhizobium abyssinicae</name>
    <dbReference type="NCBI Taxonomy" id="1209958"/>
    <lineage>
        <taxon>Bacteria</taxon>
        <taxon>Pseudomonadati</taxon>
        <taxon>Pseudomonadota</taxon>
        <taxon>Alphaproteobacteria</taxon>
        <taxon>Hyphomicrobiales</taxon>
        <taxon>Phyllobacteriaceae</taxon>
        <taxon>Mesorhizobium</taxon>
    </lineage>
</organism>
<comment type="caution">
    <text evidence="2">The sequence shown here is derived from an EMBL/GenBank/DDBJ whole genome shotgun (WGS) entry which is preliminary data.</text>
</comment>
<sequence>MTHAAGSTGAPATALPALIVLGLDDGGKAHASWFGEADVGMAERAAGMMGMAALSVASDDDLHELAGRLPQGRVFESGRAFVPFVKRTLYDTLATHLPPGYQFPVRAADDRPPPRPKKKASATSAPESAPTRPEPHRPTDWSKIEVGSLVLATTGAYEGWFEATVTKISPEGIYTLRWRDWLEEPAFTRKLIHIALLHPDHRD</sequence>
<gene>
    <name evidence="2" type="ORF">RFM23_21055</name>
</gene>
<protein>
    <submittedName>
        <fullName evidence="2">Uncharacterized protein</fullName>
    </submittedName>
</protein>
<dbReference type="CDD" id="cd04508">
    <property type="entry name" value="Tudor_SF"/>
    <property type="match status" value="1"/>
</dbReference>
<dbReference type="RefSeq" id="WP_320321255.1">
    <property type="nucleotide sequence ID" value="NZ_JAVIIP010000011.1"/>
</dbReference>
<dbReference type="Proteomes" id="UP001276564">
    <property type="component" value="Unassembled WGS sequence"/>
</dbReference>
<evidence type="ECO:0000313" key="2">
    <source>
        <dbReference type="EMBL" id="MDX8540112.1"/>
    </source>
</evidence>
<name>A0ABU5AS38_9HYPH</name>
<feature type="compositionally biased region" description="Low complexity" evidence="1">
    <location>
        <begin position="121"/>
        <end position="131"/>
    </location>
</feature>
<feature type="region of interest" description="Disordered" evidence="1">
    <location>
        <begin position="101"/>
        <end position="140"/>
    </location>
</feature>
<evidence type="ECO:0000256" key="1">
    <source>
        <dbReference type="SAM" id="MobiDB-lite"/>
    </source>
</evidence>
<accession>A0ABU5AS38</accession>
<dbReference type="EMBL" id="JAVIIP010000011">
    <property type="protein sequence ID" value="MDX8540112.1"/>
    <property type="molecule type" value="Genomic_DNA"/>
</dbReference>
<reference evidence="2 3" key="1">
    <citation type="submission" date="2023-08" db="EMBL/GenBank/DDBJ databases">
        <title>Implementing the SeqCode for naming new Mesorhizobium species isolated from Vachellia karroo root nodules.</title>
        <authorList>
            <person name="Van Lill M."/>
        </authorList>
    </citation>
    <scope>NUCLEOTIDE SEQUENCE [LARGE SCALE GENOMIC DNA]</scope>
    <source>
        <strain evidence="2 3">VK4B</strain>
    </source>
</reference>
<keyword evidence="3" id="KW-1185">Reference proteome</keyword>
<proteinExistence type="predicted"/>
<evidence type="ECO:0000313" key="3">
    <source>
        <dbReference type="Proteomes" id="UP001276564"/>
    </source>
</evidence>